<evidence type="ECO:0000313" key="12">
    <source>
        <dbReference type="Proteomes" id="UP000186104"/>
    </source>
</evidence>
<keyword evidence="12" id="KW-1185">Reference proteome</keyword>
<feature type="transmembrane region" description="Helical" evidence="10">
    <location>
        <begin position="67"/>
        <end position="88"/>
    </location>
</feature>
<proteinExistence type="inferred from homology"/>
<accession>A0A173LJU1</accession>
<dbReference type="STRING" id="499555.BJL86_0995"/>
<dbReference type="EMBL" id="CP015961">
    <property type="protein sequence ID" value="ANI91788.1"/>
    <property type="molecule type" value="Genomic_DNA"/>
</dbReference>
<feature type="transmembrane region" description="Helical" evidence="10">
    <location>
        <begin position="26"/>
        <end position="47"/>
    </location>
</feature>
<dbReference type="Proteomes" id="UP000186104">
    <property type="component" value="Chromosome"/>
</dbReference>
<dbReference type="InterPro" id="IPR039023">
    <property type="entry name" value="SdhC_prok"/>
</dbReference>
<evidence type="ECO:0000256" key="5">
    <source>
        <dbReference type="ARBA" id="ARBA00022692"/>
    </source>
</evidence>
<dbReference type="KEGG" id="dtm:BJL86_0995"/>
<evidence type="ECO:0000256" key="1">
    <source>
        <dbReference type="ARBA" id="ARBA00001971"/>
    </source>
</evidence>
<comment type="subcellular location">
    <subcellularLocation>
        <location evidence="2">Membrane</location>
    </subcellularLocation>
</comment>
<feature type="transmembrane region" description="Helical" evidence="10">
    <location>
        <begin position="109"/>
        <end position="130"/>
    </location>
</feature>
<comment type="similarity">
    <text evidence="3">Belongs to the cytochrome b560 family.</text>
</comment>
<gene>
    <name evidence="11" type="ORF">BJL86_0995</name>
</gene>
<dbReference type="CDD" id="cd03501">
    <property type="entry name" value="SQR_TypeA_SdhC_like"/>
    <property type="match status" value="1"/>
</dbReference>
<name>A0A173LJU1_9ACTN</name>
<dbReference type="Pfam" id="PF01127">
    <property type="entry name" value="Sdh_cyt"/>
    <property type="match status" value="1"/>
</dbReference>
<dbReference type="AlphaFoldDB" id="A0A173LJU1"/>
<dbReference type="RefSeq" id="WP_075844858.1">
    <property type="nucleotide sequence ID" value="NZ_CP015961.1"/>
</dbReference>
<evidence type="ECO:0000256" key="3">
    <source>
        <dbReference type="ARBA" id="ARBA00007244"/>
    </source>
</evidence>
<dbReference type="PANTHER" id="PTHR41910">
    <property type="entry name" value="SUCCINATE DEHYDROGENASE 2 MEMBRANE SUBUNIT SDHC"/>
    <property type="match status" value="1"/>
</dbReference>
<dbReference type="InterPro" id="IPR000701">
    <property type="entry name" value="SuccDH_FuR_B_TM-su"/>
</dbReference>
<keyword evidence="6" id="KW-0479">Metal-binding</keyword>
<evidence type="ECO:0000256" key="4">
    <source>
        <dbReference type="ARBA" id="ARBA00022617"/>
    </source>
</evidence>
<evidence type="ECO:0000313" key="11">
    <source>
        <dbReference type="EMBL" id="ANI91788.1"/>
    </source>
</evidence>
<keyword evidence="8" id="KW-0408">Iron</keyword>
<dbReference type="PANTHER" id="PTHR41910:SF1">
    <property type="entry name" value="SUCCINATE DEHYDROGENASE HYDROPHOBIC MEMBRANE ANCHOR SUBUNIT"/>
    <property type="match status" value="1"/>
</dbReference>
<dbReference type="GO" id="GO:0009055">
    <property type="term" value="F:electron transfer activity"/>
    <property type="evidence" value="ECO:0007669"/>
    <property type="project" value="InterPro"/>
</dbReference>
<keyword evidence="9 10" id="KW-0472">Membrane</keyword>
<dbReference type="OrthoDB" id="276905at2"/>
<organism evidence="11 12">
    <name type="scientific">Dietzia timorensis</name>
    <dbReference type="NCBI Taxonomy" id="499555"/>
    <lineage>
        <taxon>Bacteria</taxon>
        <taxon>Bacillati</taxon>
        <taxon>Actinomycetota</taxon>
        <taxon>Actinomycetes</taxon>
        <taxon>Mycobacteriales</taxon>
        <taxon>Dietziaceae</taxon>
        <taxon>Dietzia</taxon>
    </lineage>
</organism>
<evidence type="ECO:0000256" key="9">
    <source>
        <dbReference type="ARBA" id="ARBA00023136"/>
    </source>
</evidence>
<dbReference type="NCBIfam" id="TIGR02970">
    <property type="entry name" value="succ_dehyd_cytB"/>
    <property type="match status" value="1"/>
</dbReference>
<dbReference type="Gene3D" id="1.20.1300.10">
    <property type="entry name" value="Fumarate reductase/succinate dehydrogenase, transmembrane subunit"/>
    <property type="match status" value="1"/>
</dbReference>
<sequence length="136" mass="15560">MTSQAQAHPPQARDRKLSIYKGDPGMWSWVLHRITGVALFFYLFVHVLDTSMVTFSPETYNAIIDTYKTPIVGLLEIGLVALVLFHAFNGVRIILVDFWSKGVKYQRQMLWIALGLWVVVFAGFASRQLFLLFSHL</sequence>
<dbReference type="InterPro" id="IPR034804">
    <property type="entry name" value="SQR/QFR_C/D"/>
</dbReference>
<dbReference type="GO" id="GO:0006099">
    <property type="term" value="P:tricarboxylic acid cycle"/>
    <property type="evidence" value="ECO:0007669"/>
    <property type="project" value="InterPro"/>
</dbReference>
<evidence type="ECO:0000256" key="7">
    <source>
        <dbReference type="ARBA" id="ARBA00022989"/>
    </source>
</evidence>
<keyword evidence="7 10" id="KW-1133">Transmembrane helix</keyword>
<dbReference type="GO" id="GO:0046872">
    <property type="term" value="F:metal ion binding"/>
    <property type="evidence" value="ECO:0007669"/>
    <property type="project" value="UniProtKB-KW"/>
</dbReference>
<comment type="cofactor">
    <cofactor evidence="1">
        <name>heme</name>
        <dbReference type="ChEBI" id="CHEBI:30413"/>
    </cofactor>
</comment>
<evidence type="ECO:0000256" key="8">
    <source>
        <dbReference type="ARBA" id="ARBA00023004"/>
    </source>
</evidence>
<protein>
    <submittedName>
        <fullName evidence="11">Succinate dehydrogenase hydrophobic membrane anchor subunit</fullName>
    </submittedName>
</protein>
<reference evidence="11 12" key="1">
    <citation type="submission" date="2016-06" db="EMBL/GenBank/DDBJ databases">
        <title>Complete genome sequence of a saline-alkali tolerant type strain Dietzia timorensis ID05-A0528T.</title>
        <authorList>
            <person name="Wu X."/>
        </authorList>
    </citation>
    <scope>NUCLEOTIDE SEQUENCE [LARGE SCALE GENOMIC DNA]</scope>
    <source>
        <strain evidence="11 12">ID05-A0528</strain>
    </source>
</reference>
<dbReference type="SUPFAM" id="SSF81343">
    <property type="entry name" value="Fumarate reductase respiratory complex transmembrane subunits"/>
    <property type="match status" value="1"/>
</dbReference>
<dbReference type="GO" id="GO:0016020">
    <property type="term" value="C:membrane"/>
    <property type="evidence" value="ECO:0007669"/>
    <property type="project" value="UniProtKB-SubCell"/>
</dbReference>
<evidence type="ECO:0000256" key="2">
    <source>
        <dbReference type="ARBA" id="ARBA00004370"/>
    </source>
</evidence>
<evidence type="ECO:0000256" key="6">
    <source>
        <dbReference type="ARBA" id="ARBA00022723"/>
    </source>
</evidence>
<keyword evidence="4" id="KW-0349">Heme</keyword>
<dbReference type="InterPro" id="IPR014314">
    <property type="entry name" value="Succ_DH_cytb556"/>
</dbReference>
<keyword evidence="5 10" id="KW-0812">Transmembrane</keyword>
<evidence type="ECO:0000256" key="10">
    <source>
        <dbReference type="SAM" id="Phobius"/>
    </source>
</evidence>